<dbReference type="InterPro" id="IPR003644">
    <property type="entry name" value="Calx_beta"/>
</dbReference>
<dbReference type="Gene3D" id="2.60.40.4070">
    <property type="match status" value="1"/>
</dbReference>
<proteinExistence type="predicted"/>
<dbReference type="Proteomes" id="UP000473278">
    <property type="component" value="Unassembled WGS sequence"/>
</dbReference>
<dbReference type="Pfam" id="PF03160">
    <property type="entry name" value="Calx-beta"/>
    <property type="match status" value="1"/>
</dbReference>
<reference evidence="6 7" key="1">
    <citation type="submission" date="2020-02" db="EMBL/GenBank/DDBJ databases">
        <title>Balneolaceae bacterium YR4-1, complete genome.</title>
        <authorList>
            <person name="Li Y."/>
            <person name="Wu S."/>
        </authorList>
    </citation>
    <scope>NUCLEOTIDE SEQUENCE [LARGE SCALE GENOMIC DNA]</scope>
    <source>
        <strain evidence="6 7">YR4-1</strain>
    </source>
</reference>
<dbReference type="EMBL" id="JAALLT010000002">
    <property type="protein sequence ID" value="NGP76153.1"/>
    <property type="molecule type" value="Genomic_DNA"/>
</dbReference>
<dbReference type="Pfam" id="PF18962">
    <property type="entry name" value="Por_Secre_tail"/>
    <property type="match status" value="1"/>
</dbReference>
<dbReference type="SUPFAM" id="SSF74853">
    <property type="entry name" value="Lamin A/C globular tail domain"/>
    <property type="match status" value="1"/>
</dbReference>
<dbReference type="SUPFAM" id="SSF141072">
    <property type="entry name" value="CalX-like"/>
    <property type="match status" value="1"/>
</dbReference>
<evidence type="ECO:0000256" key="3">
    <source>
        <dbReference type="ARBA" id="ARBA00022837"/>
    </source>
</evidence>
<organism evidence="6 7">
    <name type="scientific">Halalkalibaculum roseum</name>
    <dbReference type="NCBI Taxonomy" id="2709311"/>
    <lineage>
        <taxon>Bacteria</taxon>
        <taxon>Pseudomonadati</taxon>
        <taxon>Balneolota</taxon>
        <taxon>Balneolia</taxon>
        <taxon>Balneolales</taxon>
        <taxon>Balneolaceae</taxon>
        <taxon>Halalkalibaculum</taxon>
    </lineage>
</organism>
<protein>
    <submittedName>
        <fullName evidence="6">T9SS type A sorting domain-containing protein</fullName>
    </submittedName>
</protein>
<dbReference type="Pfam" id="PF00932">
    <property type="entry name" value="LTD"/>
    <property type="match status" value="1"/>
</dbReference>
<dbReference type="NCBIfam" id="TIGR04183">
    <property type="entry name" value="Por_Secre_tail"/>
    <property type="match status" value="1"/>
</dbReference>
<feature type="domain" description="LTD" evidence="5">
    <location>
        <begin position="198"/>
        <end position="366"/>
    </location>
</feature>
<keyword evidence="2" id="KW-0677">Repeat</keyword>
<gene>
    <name evidence="6" type="ORF">G3570_05890</name>
</gene>
<keyword evidence="3" id="KW-0106">Calcium</keyword>
<evidence type="ECO:0000313" key="7">
    <source>
        <dbReference type="Proteomes" id="UP000473278"/>
    </source>
</evidence>
<evidence type="ECO:0000313" key="6">
    <source>
        <dbReference type="EMBL" id="NGP76153.1"/>
    </source>
</evidence>
<dbReference type="AlphaFoldDB" id="A0A6M1T7B2"/>
<evidence type="ECO:0000256" key="1">
    <source>
        <dbReference type="ARBA" id="ARBA00022729"/>
    </source>
</evidence>
<dbReference type="Gene3D" id="2.60.40.2030">
    <property type="match status" value="1"/>
</dbReference>
<dbReference type="Gene3D" id="2.60.40.1260">
    <property type="entry name" value="Lamin Tail domain"/>
    <property type="match status" value="1"/>
</dbReference>
<comment type="caution">
    <text evidence="6">The sequence shown here is derived from an EMBL/GenBank/DDBJ whole genome shotgun (WGS) entry which is preliminary data.</text>
</comment>
<dbReference type="InterPro" id="IPR026444">
    <property type="entry name" value="Secre_tail"/>
</dbReference>
<accession>A0A6M1T7B2</accession>
<dbReference type="InterPro" id="IPR038081">
    <property type="entry name" value="CalX-like_sf"/>
</dbReference>
<evidence type="ECO:0000256" key="4">
    <source>
        <dbReference type="SAM" id="MobiDB-lite"/>
    </source>
</evidence>
<evidence type="ECO:0000259" key="5">
    <source>
        <dbReference type="PROSITE" id="PS51841"/>
    </source>
</evidence>
<keyword evidence="1" id="KW-0732">Signal</keyword>
<name>A0A6M1T7B2_9BACT</name>
<keyword evidence="7" id="KW-1185">Reference proteome</keyword>
<sequence length="850" mass="93432">MGYTLPRTKTGKGFISFVLSLIVAVIPVLCPAQSSESPSYQQSEFVSNETTQPESYINYASPDDLPEAVPEPDKSNDLEQQVAPVISFTVSSLTVKENIGTVNLNVELLQTENTGVEVEIIFLQGSSSATSSDLSDFRSESIYFNESDVAGTVKTLRIPITNDSEYEQSETAVFRLQSNSSVSIAEPSLLTLVIQDDDTPSIIINEIFANPMEGIGDANGDGVVSSTEDQFVELVNTEGEAVDISGWTLSDDLSTRFTFPSGTVLQPGRASVVFGGGEPAGNFGGATVFTADNLGIDNSGDKLILRDNQDIIVEEAEYTLSPNESESLNRGREDNGNFYVRHSEASEDPNKLFSPGTRIDGTSFGSRYALRLGGGEGWRLLSSPTRNTTFKELLGDFQMNTTSISNRSDQVATLYEWREGRFQPVENLENELEAGKGYAVYFSRDDNTGIPGVQGGFPKVITTDNPENSGPVPVTLSTAEFNGSKGWNLMGNPFGTEISVEALLGTLRRALQIEHPEMQLNGNVYVWDPSANAGNGDYLVLEENESNKILPFQAFWVKIDNAEGSEDISISATLERDEIRFVNSSRFKDSNREEFSLNLTLGDGTLYDDYQLSFNSEGTVDTDIHDAFKLHSINTNSITLYSLSGQDKLMKNVLPYDLDGTMEIPIDFDANGREELRFEWGRLDDIPDNWNITLTDRELNKEINLRSSSDYRFTVTSDDSPSNIEDDNAGLPFSRASLDSEEPRFILTVRPGNTGPVNNPDIPESVKLNPNYPNPFNPATTISYELKEDSEVLLSIWNIVGQRVVTLVDGMQEAGQHTANWNASEMPSGIYIAQLEVGGQVFIRKMTLIK</sequence>
<feature type="region of interest" description="Disordered" evidence="4">
    <location>
        <begin position="56"/>
        <end position="75"/>
    </location>
</feature>
<evidence type="ECO:0000256" key="2">
    <source>
        <dbReference type="ARBA" id="ARBA00022737"/>
    </source>
</evidence>
<dbReference type="InterPro" id="IPR001322">
    <property type="entry name" value="Lamin_tail_dom"/>
</dbReference>
<dbReference type="PROSITE" id="PS51841">
    <property type="entry name" value="LTD"/>
    <property type="match status" value="1"/>
</dbReference>
<dbReference type="RefSeq" id="WP_165140242.1">
    <property type="nucleotide sequence ID" value="NZ_JAALLT010000002.1"/>
</dbReference>
<dbReference type="InterPro" id="IPR036415">
    <property type="entry name" value="Lamin_tail_dom_sf"/>
</dbReference>